<proteinExistence type="inferred from homology"/>
<feature type="transmembrane region" description="Helical" evidence="10">
    <location>
        <begin position="498"/>
        <end position="518"/>
    </location>
</feature>
<feature type="transmembrane region" description="Helical" evidence="10">
    <location>
        <begin position="418"/>
        <end position="436"/>
    </location>
</feature>
<comment type="caution">
    <text evidence="11">The sequence shown here is derived from an EMBL/GenBank/DDBJ whole genome shotgun (WGS) entry which is preliminary data.</text>
</comment>
<evidence type="ECO:0000256" key="9">
    <source>
        <dbReference type="ARBA" id="ARBA00045912"/>
    </source>
</evidence>
<dbReference type="GO" id="GO:0006488">
    <property type="term" value="P:dolichol-linked oligosaccharide biosynthetic process"/>
    <property type="evidence" value="ECO:0007669"/>
    <property type="project" value="InterPro"/>
</dbReference>
<protein>
    <recommendedName>
        <fullName evidence="8 10">Man(5)GlcNAc(2)-PP-dolichol translocation protein RFT1</fullName>
    </recommendedName>
</protein>
<feature type="transmembrane region" description="Helical" evidence="10">
    <location>
        <begin position="357"/>
        <end position="381"/>
    </location>
</feature>
<dbReference type="Pfam" id="PF04506">
    <property type="entry name" value="Rft-1"/>
    <property type="match status" value="1"/>
</dbReference>
<keyword evidence="4 10" id="KW-0812">Transmembrane</keyword>
<sequence>MSSEHKAQDALRKSSIASVTALIGLQLFSRLFTFILNQALVRLTSPEIFGAAAIQFDLILSTILFLSREGVRTTILRAKSHGPKELNLSFLPIAAGVPLAGTIAWAYVKYAGEELKTRAFFREAVGIYALAAVVELLTEPFHNLSMVQLKTNVRVKAEGSGITAKSVVTFLVLLYDSRKVDGQGKLALLAFALGQLAYSFACLAVYLGYLGVNTLRPRISDKDTGLVDSRLLRLSATMTLQSIVKHVLTEGDKLILSWFSPLQDQGGYALAVNYGSLIARIVFQPIEEVMRLYFSKTFAQGTKAKSAVRDAASALTSLVSVQLELSMFFLAFGTAYLPVLLPILLPPRYMATSAPQILAAWIWYIPVLAVNGGLEGFVASVAGPGELNRQSKWMVAFSVVFIASAISLYRLGFGDASLVYANIVNLLARIVFATSFTKSFFPSQGPESIISIRRALPSLSLVLVSLAMRGIITYDSKRRNVKMIVGAEGRRSLLNIDVVQHVGLGSALAAVWLSYWWMSSGRKRNLRPRS</sequence>
<comment type="subcellular location">
    <subcellularLocation>
        <location evidence="1 10">Endoplasmic reticulum membrane</location>
        <topology evidence="1 10">Multi-pass membrane protein</topology>
    </subcellularLocation>
</comment>
<dbReference type="GO" id="GO:0034203">
    <property type="term" value="P:glycolipid translocation"/>
    <property type="evidence" value="ECO:0007669"/>
    <property type="project" value="TreeGrafter"/>
</dbReference>
<dbReference type="PANTHER" id="PTHR13117:SF5">
    <property type="entry name" value="PROTEIN RFT1 HOMOLOG"/>
    <property type="match status" value="1"/>
</dbReference>
<evidence type="ECO:0000256" key="6">
    <source>
        <dbReference type="ARBA" id="ARBA00022989"/>
    </source>
</evidence>
<dbReference type="InterPro" id="IPR007594">
    <property type="entry name" value="RFT1"/>
</dbReference>
<feature type="transmembrane region" description="Helical" evidence="10">
    <location>
        <begin position="88"/>
        <end position="108"/>
    </location>
</feature>
<evidence type="ECO:0000256" key="5">
    <source>
        <dbReference type="ARBA" id="ARBA00022824"/>
    </source>
</evidence>
<evidence type="ECO:0000256" key="3">
    <source>
        <dbReference type="ARBA" id="ARBA00010288"/>
    </source>
</evidence>
<evidence type="ECO:0000256" key="1">
    <source>
        <dbReference type="ARBA" id="ARBA00004477"/>
    </source>
</evidence>
<dbReference type="EMBL" id="JAACJO010000010">
    <property type="protein sequence ID" value="KAF5353438.1"/>
    <property type="molecule type" value="Genomic_DNA"/>
</dbReference>
<gene>
    <name evidence="11" type="ORF">D9756_008112</name>
</gene>
<dbReference type="Proteomes" id="UP000559027">
    <property type="component" value="Unassembled WGS sequence"/>
</dbReference>
<evidence type="ECO:0000256" key="7">
    <source>
        <dbReference type="ARBA" id="ARBA00023136"/>
    </source>
</evidence>
<feature type="transmembrane region" description="Helical" evidence="10">
    <location>
        <begin position="325"/>
        <end position="345"/>
    </location>
</feature>
<feature type="transmembrane region" description="Helical" evidence="10">
    <location>
        <begin position="393"/>
        <end position="412"/>
    </location>
</feature>
<keyword evidence="10" id="KW-0813">Transport</keyword>
<feature type="transmembrane region" description="Helical" evidence="10">
    <location>
        <begin position="48"/>
        <end position="67"/>
    </location>
</feature>
<feature type="transmembrane region" description="Helical" evidence="10">
    <location>
        <begin position="456"/>
        <end position="474"/>
    </location>
</feature>
<feature type="transmembrane region" description="Helical" evidence="10">
    <location>
        <begin position="16"/>
        <end position="36"/>
    </location>
</feature>
<reference evidence="11 12" key="1">
    <citation type="journal article" date="2020" name="ISME J.">
        <title>Uncovering the hidden diversity of litter-decomposition mechanisms in mushroom-forming fungi.</title>
        <authorList>
            <person name="Floudas D."/>
            <person name="Bentzer J."/>
            <person name="Ahren D."/>
            <person name="Johansson T."/>
            <person name="Persson P."/>
            <person name="Tunlid A."/>
        </authorList>
    </citation>
    <scope>NUCLEOTIDE SEQUENCE [LARGE SCALE GENOMIC DNA]</scope>
    <source>
        <strain evidence="11 12">CBS 146.42</strain>
    </source>
</reference>
<evidence type="ECO:0000313" key="11">
    <source>
        <dbReference type="EMBL" id="KAF5353438.1"/>
    </source>
</evidence>
<comment type="similarity">
    <text evidence="3 10">Belongs to the RFT1 family.</text>
</comment>
<dbReference type="PANTHER" id="PTHR13117">
    <property type="entry name" value="ENDOPLASMIC RETICULUM MULTISPAN TRANSMEMBRANE PROTEIN-RELATED"/>
    <property type="match status" value="1"/>
</dbReference>
<evidence type="ECO:0000256" key="2">
    <source>
        <dbReference type="ARBA" id="ARBA00004922"/>
    </source>
</evidence>
<dbReference type="GO" id="GO:0005789">
    <property type="term" value="C:endoplasmic reticulum membrane"/>
    <property type="evidence" value="ECO:0007669"/>
    <property type="project" value="UniProtKB-SubCell"/>
</dbReference>
<keyword evidence="7 10" id="KW-0472">Membrane</keyword>
<accession>A0A8H5D651</accession>
<name>A0A8H5D651_9AGAR</name>
<comment type="pathway">
    <text evidence="2">Protein modification; protein glycosylation.</text>
</comment>
<keyword evidence="5 10" id="KW-0256">Endoplasmic reticulum</keyword>
<dbReference type="AlphaFoldDB" id="A0A8H5D651"/>
<evidence type="ECO:0000256" key="10">
    <source>
        <dbReference type="RuleBase" id="RU365067"/>
    </source>
</evidence>
<keyword evidence="6 10" id="KW-1133">Transmembrane helix</keyword>
<evidence type="ECO:0000256" key="4">
    <source>
        <dbReference type="ARBA" id="ARBA00022692"/>
    </source>
</evidence>
<organism evidence="11 12">
    <name type="scientific">Leucocoprinus leucothites</name>
    <dbReference type="NCBI Taxonomy" id="201217"/>
    <lineage>
        <taxon>Eukaryota</taxon>
        <taxon>Fungi</taxon>
        <taxon>Dikarya</taxon>
        <taxon>Basidiomycota</taxon>
        <taxon>Agaricomycotina</taxon>
        <taxon>Agaricomycetes</taxon>
        <taxon>Agaricomycetidae</taxon>
        <taxon>Agaricales</taxon>
        <taxon>Agaricineae</taxon>
        <taxon>Agaricaceae</taxon>
        <taxon>Leucocoprinus</taxon>
    </lineage>
</organism>
<evidence type="ECO:0000256" key="8">
    <source>
        <dbReference type="ARBA" id="ARBA00044793"/>
    </source>
</evidence>
<evidence type="ECO:0000313" key="12">
    <source>
        <dbReference type="Proteomes" id="UP000559027"/>
    </source>
</evidence>
<dbReference type="OrthoDB" id="9979195at2759"/>
<feature type="transmembrane region" description="Helical" evidence="10">
    <location>
        <begin position="187"/>
        <end position="212"/>
    </location>
</feature>
<keyword evidence="12" id="KW-1185">Reference proteome</keyword>
<comment type="function">
    <text evidence="9 10">Intramembrane glycolipid transporter that operates in the biosynthetic pathway of dolichol-linked oligosaccharides, the glycan precursors employed in protein asparagine (N)-glycosylation. The sequential addition of sugars to dolichol pyrophosphate produces dolichol-linked oligosaccharides containing fourteen sugars, including two GlcNAcs, nine mannoses and three glucoses. Once assembled, the oligosaccharide is transferred from the lipid to nascent proteins by oligosaccharyltransferases. The assembly of dolichol-linked oligosaccharides begins on the cytosolic side of the endoplasmic reticulum membrane and finishes in its lumen. RFT1 could mediate the translocation of the cytosolically oriented intermediate DolPP-GlcNAc2Man5, produced by ALG11, into the ER lumen where dolichol-linked oligosaccharides assembly continues. However, the intramembrane lipid transporter activity could not be confirmed in vitro.</text>
</comment>